<evidence type="ECO:0000313" key="3">
    <source>
        <dbReference type="Proteomes" id="UP001150238"/>
    </source>
</evidence>
<gene>
    <name evidence="2" type="ORF">C8J55DRAFT_554048</name>
</gene>
<accession>A0A9W9B224</accession>
<reference evidence="2" key="2">
    <citation type="journal article" date="2023" name="Proc. Natl. Acad. Sci. U.S.A.">
        <title>A global phylogenomic analysis of the shiitake genus Lentinula.</title>
        <authorList>
            <person name="Sierra-Patev S."/>
            <person name="Min B."/>
            <person name="Naranjo-Ortiz M."/>
            <person name="Looney B."/>
            <person name="Konkel Z."/>
            <person name="Slot J.C."/>
            <person name="Sakamoto Y."/>
            <person name="Steenwyk J.L."/>
            <person name="Rokas A."/>
            <person name="Carro J."/>
            <person name="Camarero S."/>
            <person name="Ferreira P."/>
            <person name="Molpeceres G."/>
            <person name="Ruiz-Duenas F.J."/>
            <person name="Serrano A."/>
            <person name="Henrissat B."/>
            <person name="Drula E."/>
            <person name="Hughes K.W."/>
            <person name="Mata J.L."/>
            <person name="Ishikawa N.K."/>
            <person name="Vargas-Isla R."/>
            <person name="Ushijima S."/>
            <person name="Smith C.A."/>
            <person name="Donoghue J."/>
            <person name="Ahrendt S."/>
            <person name="Andreopoulos W."/>
            <person name="He G."/>
            <person name="LaButti K."/>
            <person name="Lipzen A."/>
            <person name="Ng V."/>
            <person name="Riley R."/>
            <person name="Sandor L."/>
            <person name="Barry K."/>
            <person name="Martinez A.T."/>
            <person name="Xiao Y."/>
            <person name="Gibbons J.G."/>
            <person name="Terashima K."/>
            <person name="Grigoriev I.V."/>
            <person name="Hibbett D."/>
        </authorList>
    </citation>
    <scope>NUCLEOTIDE SEQUENCE</scope>
    <source>
        <strain evidence="2">Sp2 HRB7682 ss15</strain>
    </source>
</reference>
<organism evidence="2 3">
    <name type="scientific">Lentinula lateritia</name>
    <dbReference type="NCBI Taxonomy" id="40482"/>
    <lineage>
        <taxon>Eukaryota</taxon>
        <taxon>Fungi</taxon>
        <taxon>Dikarya</taxon>
        <taxon>Basidiomycota</taxon>
        <taxon>Agaricomycotina</taxon>
        <taxon>Agaricomycetes</taxon>
        <taxon>Agaricomycetidae</taxon>
        <taxon>Agaricales</taxon>
        <taxon>Marasmiineae</taxon>
        <taxon>Omphalotaceae</taxon>
        <taxon>Lentinula</taxon>
    </lineage>
</organism>
<keyword evidence="1" id="KW-0472">Membrane</keyword>
<reference evidence="2" key="1">
    <citation type="submission" date="2022-08" db="EMBL/GenBank/DDBJ databases">
        <authorList>
            <consortium name="DOE Joint Genome Institute"/>
            <person name="Min B."/>
            <person name="Riley R."/>
            <person name="Sierra-Patev S."/>
            <person name="Naranjo-Ortiz M."/>
            <person name="Looney B."/>
            <person name="Konkel Z."/>
            <person name="Slot J.C."/>
            <person name="Sakamoto Y."/>
            <person name="Steenwyk J.L."/>
            <person name="Rokas A."/>
            <person name="Carro J."/>
            <person name="Camarero S."/>
            <person name="Ferreira P."/>
            <person name="Molpeceres G."/>
            <person name="Ruiz-Duenas F.J."/>
            <person name="Serrano A."/>
            <person name="Henrissat B."/>
            <person name="Drula E."/>
            <person name="Hughes K.W."/>
            <person name="Mata J.L."/>
            <person name="Ishikawa N.K."/>
            <person name="Vargas-Isla R."/>
            <person name="Ushijima S."/>
            <person name="Smith C.A."/>
            <person name="Ahrendt S."/>
            <person name="Andreopoulos W."/>
            <person name="He G."/>
            <person name="Labutti K."/>
            <person name="Lipzen A."/>
            <person name="Ng V."/>
            <person name="Sandor L."/>
            <person name="Barry K."/>
            <person name="Martinez A.T."/>
            <person name="Xiao Y."/>
            <person name="Gibbons J.G."/>
            <person name="Terashima K."/>
            <person name="Hibbett D.S."/>
            <person name="Grigoriev I.V."/>
        </authorList>
    </citation>
    <scope>NUCLEOTIDE SEQUENCE</scope>
    <source>
        <strain evidence="2">Sp2 HRB7682 ss15</strain>
    </source>
</reference>
<feature type="transmembrane region" description="Helical" evidence="1">
    <location>
        <begin position="37"/>
        <end position="60"/>
    </location>
</feature>
<keyword evidence="1" id="KW-0812">Transmembrane</keyword>
<protein>
    <submittedName>
        <fullName evidence="2">Uncharacterized protein</fullName>
    </submittedName>
</protein>
<sequence>MTSNVYPVRSEHIYIVKALLVPLMGYLSVALSMSGSMALILMPVPSSVMPIAMAQSSLTLNLRHR</sequence>
<evidence type="ECO:0000256" key="1">
    <source>
        <dbReference type="SAM" id="Phobius"/>
    </source>
</evidence>
<feature type="transmembrane region" description="Helical" evidence="1">
    <location>
        <begin position="12"/>
        <end position="31"/>
    </location>
</feature>
<dbReference type="AlphaFoldDB" id="A0A9W9B224"/>
<dbReference type="Proteomes" id="UP001150238">
    <property type="component" value="Unassembled WGS sequence"/>
</dbReference>
<name>A0A9W9B224_9AGAR</name>
<proteinExistence type="predicted"/>
<keyword evidence="1" id="KW-1133">Transmembrane helix</keyword>
<evidence type="ECO:0000313" key="2">
    <source>
        <dbReference type="EMBL" id="KAJ4496334.1"/>
    </source>
</evidence>
<comment type="caution">
    <text evidence="2">The sequence shown here is derived from an EMBL/GenBank/DDBJ whole genome shotgun (WGS) entry which is preliminary data.</text>
</comment>
<dbReference type="EMBL" id="JANVFS010000001">
    <property type="protein sequence ID" value="KAJ4496334.1"/>
    <property type="molecule type" value="Genomic_DNA"/>
</dbReference>